<dbReference type="EMBL" id="JALHLE010000001">
    <property type="protein sequence ID" value="MCJ2177149.1"/>
    <property type="molecule type" value="Genomic_DNA"/>
</dbReference>
<dbReference type="InterPro" id="IPR052019">
    <property type="entry name" value="F420H2_bilvrd_red/Heme_oxyg"/>
</dbReference>
<accession>A0ABT0AX72</accession>
<evidence type="ECO:0000256" key="1">
    <source>
        <dbReference type="ARBA" id="ARBA00023002"/>
    </source>
</evidence>
<proteinExistence type="predicted"/>
<dbReference type="PANTHER" id="PTHR35176">
    <property type="entry name" value="HEME OXYGENASE HI_0854-RELATED"/>
    <property type="match status" value="1"/>
</dbReference>
<keyword evidence="1" id="KW-0560">Oxidoreductase</keyword>
<reference evidence="3" key="1">
    <citation type="submission" date="2022-03" db="EMBL/GenBank/DDBJ databases">
        <title>Identification of a novel bacterium isolated from mangrove sediments.</title>
        <authorList>
            <person name="Pan X."/>
        </authorList>
    </citation>
    <scope>NUCLEOTIDE SEQUENCE</scope>
    <source>
        <strain evidence="3">B2580</strain>
    </source>
</reference>
<dbReference type="InterPro" id="IPR019920">
    <property type="entry name" value="F420-binding_dom_put"/>
</dbReference>
<dbReference type="Pfam" id="PF01243">
    <property type="entry name" value="PNPOx_N"/>
    <property type="match status" value="1"/>
</dbReference>
<dbReference type="NCBIfam" id="TIGR03618">
    <property type="entry name" value="Rv1155_F420"/>
    <property type="match status" value="1"/>
</dbReference>
<dbReference type="InterPro" id="IPR012349">
    <property type="entry name" value="Split_barrel_FMN-bd"/>
</dbReference>
<name>A0ABT0AX72_9SPHN</name>
<keyword evidence="4" id="KW-1185">Reference proteome</keyword>
<organism evidence="3 4">
    <name type="scientific">Novosphingobium album</name>
    <name type="common">ex Hu et al. 2023</name>
    <dbReference type="NCBI Taxonomy" id="2930093"/>
    <lineage>
        <taxon>Bacteria</taxon>
        <taxon>Pseudomonadati</taxon>
        <taxon>Pseudomonadota</taxon>
        <taxon>Alphaproteobacteria</taxon>
        <taxon>Sphingomonadales</taxon>
        <taxon>Sphingomonadaceae</taxon>
        <taxon>Novosphingobium</taxon>
    </lineage>
</organism>
<gene>
    <name evidence="3" type="ORF">MTR64_01090</name>
</gene>
<dbReference type="InterPro" id="IPR011576">
    <property type="entry name" value="Pyridox_Oxase_N"/>
</dbReference>
<comment type="caution">
    <text evidence="3">The sequence shown here is derived from an EMBL/GenBank/DDBJ whole genome shotgun (WGS) entry which is preliminary data.</text>
</comment>
<protein>
    <submittedName>
        <fullName evidence="3">TIGR03618 family F420-dependent PPOX class oxidoreductase</fullName>
    </submittedName>
</protein>
<evidence type="ECO:0000313" key="3">
    <source>
        <dbReference type="EMBL" id="MCJ2177149.1"/>
    </source>
</evidence>
<sequence length="155" mass="17128">MARQRDVIRMSDAEIAAFLKAGQNLQVATIGADGAPHLTTVWFTVHEDRILFETYGKSQKIVNLKRDPRLAVLAEDGTTNDSLRGVSINGTAEIIEAQPRRGELMEVLIGHHFPDLAPEELRHMAARMAEKRVVVAVVPEKVVSWDHTKLSGKGP</sequence>
<evidence type="ECO:0000259" key="2">
    <source>
        <dbReference type="Pfam" id="PF01243"/>
    </source>
</evidence>
<dbReference type="PANTHER" id="PTHR35176:SF6">
    <property type="entry name" value="HEME OXYGENASE HI_0854-RELATED"/>
    <property type="match status" value="1"/>
</dbReference>
<feature type="domain" description="Pyridoxamine 5'-phosphate oxidase N-terminal" evidence="2">
    <location>
        <begin position="12"/>
        <end position="145"/>
    </location>
</feature>
<dbReference type="RefSeq" id="WP_243989894.1">
    <property type="nucleotide sequence ID" value="NZ_JALHLE010000001.1"/>
</dbReference>
<evidence type="ECO:0000313" key="4">
    <source>
        <dbReference type="Proteomes" id="UP001162880"/>
    </source>
</evidence>
<dbReference type="Proteomes" id="UP001162880">
    <property type="component" value="Unassembled WGS sequence"/>
</dbReference>
<dbReference type="SUPFAM" id="SSF50475">
    <property type="entry name" value="FMN-binding split barrel"/>
    <property type="match status" value="1"/>
</dbReference>
<dbReference type="Gene3D" id="2.30.110.10">
    <property type="entry name" value="Electron Transport, Fmn-binding Protein, Chain A"/>
    <property type="match status" value="1"/>
</dbReference>